<dbReference type="Proteomes" id="UP000003490">
    <property type="component" value="Unassembled WGS sequence"/>
</dbReference>
<protein>
    <submittedName>
        <fullName evidence="1">Uncharacterized protein</fullName>
    </submittedName>
</protein>
<dbReference type="EMBL" id="ABCB02000016">
    <property type="protein sequence ID" value="EDO62209.1"/>
    <property type="molecule type" value="Genomic_DNA"/>
</dbReference>
<organism evidence="1 2">
    <name type="scientific">[Clostridium] leptum DSM 753</name>
    <dbReference type="NCBI Taxonomy" id="428125"/>
    <lineage>
        <taxon>Bacteria</taxon>
        <taxon>Bacillati</taxon>
        <taxon>Bacillota</taxon>
        <taxon>Clostridia</taxon>
        <taxon>Eubacteriales</taxon>
        <taxon>Oscillospiraceae</taxon>
        <taxon>Oscillospiraceae incertae sedis</taxon>
    </lineage>
</organism>
<dbReference type="HOGENOM" id="CLU_3249540_0_0_9"/>
<evidence type="ECO:0000313" key="2">
    <source>
        <dbReference type="Proteomes" id="UP000003490"/>
    </source>
</evidence>
<accession>A7VR87</accession>
<gene>
    <name evidence="1" type="ORF">CLOLEP_01070</name>
</gene>
<dbReference type="AlphaFoldDB" id="A7VR87"/>
<reference evidence="1 2" key="2">
    <citation type="submission" date="2007-08" db="EMBL/GenBank/DDBJ databases">
        <authorList>
            <person name="Fulton L."/>
            <person name="Clifton S."/>
            <person name="Fulton B."/>
            <person name="Xu J."/>
            <person name="Minx P."/>
            <person name="Pepin K.H."/>
            <person name="Johnson M."/>
            <person name="Thiruvilangam P."/>
            <person name="Bhonagiri V."/>
            <person name="Nash W.E."/>
            <person name="Wang C."/>
            <person name="Mardis E.R."/>
            <person name="Wilson R.K."/>
        </authorList>
    </citation>
    <scope>NUCLEOTIDE SEQUENCE [LARGE SCALE GENOMIC DNA]</scope>
    <source>
        <strain evidence="1 2">DSM 753</strain>
    </source>
</reference>
<comment type="caution">
    <text evidence="1">The sequence shown here is derived from an EMBL/GenBank/DDBJ whole genome shotgun (WGS) entry which is preliminary data.</text>
</comment>
<evidence type="ECO:0000313" key="1">
    <source>
        <dbReference type="EMBL" id="EDO62209.1"/>
    </source>
</evidence>
<name>A7VR87_9FIRM</name>
<sequence>MILERKLRCVSAAAFKKQLSSNQNHQAWKGIIPASLFRGRPV</sequence>
<reference evidence="1 2" key="1">
    <citation type="submission" date="2007-08" db="EMBL/GenBank/DDBJ databases">
        <title>Draft genome sequence of Clostridium leptum (DSM 753).</title>
        <authorList>
            <person name="Sudarsanam P."/>
            <person name="Ley R."/>
            <person name="Guruge J."/>
            <person name="Turnbaugh P.J."/>
            <person name="Mahowald M."/>
            <person name="Liep D."/>
            <person name="Gordon J."/>
        </authorList>
    </citation>
    <scope>NUCLEOTIDE SEQUENCE [LARGE SCALE GENOMIC DNA]</scope>
    <source>
        <strain evidence="1 2">DSM 753</strain>
    </source>
</reference>
<proteinExistence type="predicted"/>